<comment type="subcellular location">
    <subcellularLocation>
        <location evidence="3">Cytoplasm</location>
    </subcellularLocation>
</comment>
<evidence type="ECO:0000256" key="10">
    <source>
        <dbReference type="ARBA" id="ARBA00022679"/>
    </source>
</evidence>
<dbReference type="InterPro" id="IPR029057">
    <property type="entry name" value="PRTase-like"/>
</dbReference>
<dbReference type="NCBIfam" id="NF002634">
    <property type="entry name" value="PRK02304.1-3"/>
    <property type="match status" value="1"/>
</dbReference>
<dbReference type="GO" id="GO:0002055">
    <property type="term" value="F:adenine binding"/>
    <property type="evidence" value="ECO:0007669"/>
    <property type="project" value="TreeGrafter"/>
</dbReference>
<evidence type="ECO:0000256" key="8">
    <source>
        <dbReference type="ARBA" id="ARBA00022490"/>
    </source>
</evidence>
<dbReference type="GO" id="GO:0003999">
    <property type="term" value="F:adenine phosphoribosyltransferase activity"/>
    <property type="evidence" value="ECO:0007669"/>
    <property type="project" value="UniProtKB-EC"/>
</dbReference>
<dbReference type="PANTHER" id="PTHR32315:SF3">
    <property type="entry name" value="ADENINE PHOSPHORIBOSYLTRANSFERASE"/>
    <property type="match status" value="1"/>
</dbReference>
<dbReference type="EC" id="2.4.2.7" evidence="6"/>
<dbReference type="UniPathway" id="UPA00588">
    <property type="reaction ID" value="UER00646"/>
</dbReference>
<dbReference type="OrthoDB" id="363185at2759"/>
<comment type="catalytic activity">
    <reaction evidence="1">
        <text>AMP + diphosphate = 5-phospho-alpha-D-ribose 1-diphosphate + adenine</text>
        <dbReference type="Rhea" id="RHEA:16609"/>
        <dbReference type="ChEBI" id="CHEBI:16708"/>
        <dbReference type="ChEBI" id="CHEBI:33019"/>
        <dbReference type="ChEBI" id="CHEBI:58017"/>
        <dbReference type="ChEBI" id="CHEBI:456215"/>
        <dbReference type="EC" id="2.4.2.7"/>
    </reaction>
</comment>
<dbReference type="HAMAP" id="MF_00004">
    <property type="entry name" value="Aden_phosphoribosyltr"/>
    <property type="match status" value="1"/>
</dbReference>
<sequence>MVRSLEELKSDVEANLLTFPDFPKPGILFRDIFPLVANSALFNELCLAIAAHIRNLGAKVDVVAGLEARGFLFGPTIAHALNIPFVPIRKKGKLPGEVVQSSYEKEYGTDTVEIQVGAIKAGANVFIVDDLLATGGTMNAAIQLIQKAGGHVTEAFVVVELTELKGRAVLPESANVYSLVHYDC</sequence>
<dbReference type="GO" id="GO:0006166">
    <property type="term" value="P:purine ribonucleoside salvage"/>
    <property type="evidence" value="ECO:0007669"/>
    <property type="project" value="UniProtKB-KW"/>
</dbReference>
<keyword evidence="11" id="KW-0660">Purine salvage</keyword>
<dbReference type="GO" id="GO:0016208">
    <property type="term" value="F:AMP binding"/>
    <property type="evidence" value="ECO:0007669"/>
    <property type="project" value="TreeGrafter"/>
</dbReference>
<dbReference type="GO" id="GO:0005737">
    <property type="term" value="C:cytoplasm"/>
    <property type="evidence" value="ECO:0007669"/>
    <property type="project" value="UniProtKB-SubCell"/>
</dbReference>
<evidence type="ECO:0000256" key="2">
    <source>
        <dbReference type="ARBA" id="ARBA00003968"/>
    </source>
</evidence>
<name>A0A4U5PBE2_STECR</name>
<feature type="domain" description="Phosphoribosyltransferase" evidence="12">
    <location>
        <begin position="48"/>
        <end position="177"/>
    </location>
</feature>
<dbReference type="SUPFAM" id="SSF53271">
    <property type="entry name" value="PRTase-like"/>
    <property type="match status" value="1"/>
</dbReference>
<comment type="similarity">
    <text evidence="5">Belongs to the purine/pyrimidine phosphoribosyltransferase family.</text>
</comment>
<evidence type="ECO:0000256" key="5">
    <source>
        <dbReference type="ARBA" id="ARBA00008391"/>
    </source>
</evidence>
<dbReference type="InterPro" id="IPR050054">
    <property type="entry name" value="UPRTase/APRTase"/>
</dbReference>
<dbReference type="InterPro" id="IPR005764">
    <property type="entry name" value="Ade_phspho_trans"/>
</dbReference>
<keyword evidence="9" id="KW-0328">Glycosyltransferase</keyword>
<dbReference type="STRING" id="34508.A0A4U5PBE2"/>
<reference evidence="13 14" key="1">
    <citation type="journal article" date="2015" name="Genome Biol.">
        <title>Comparative genomics of Steinernema reveals deeply conserved gene regulatory networks.</title>
        <authorList>
            <person name="Dillman A.R."/>
            <person name="Macchietto M."/>
            <person name="Porter C.F."/>
            <person name="Rogers A."/>
            <person name="Williams B."/>
            <person name="Antoshechkin I."/>
            <person name="Lee M.M."/>
            <person name="Goodwin Z."/>
            <person name="Lu X."/>
            <person name="Lewis E.E."/>
            <person name="Goodrich-Blair H."/>
            <person name="Stock S.P."/>
            <person name="Adams B.J."/>
            <person name="Sternberg P.W."/>
            <person name="Mortazavi A."/>
        </authorList>
    </citation>
    <scope>NUCLEOTIDE SEQUENCE [LARGE SCALE GENOMIC DNA]</scope>
    <source>
        <strain evidence="13 14">ALL</strain>
    </source>
</reference>
<keyword evidence="14" id="KW-1185">Reference proteome</keyword>
<dbReference type="NCBIfam" id="TIGR01090">
    <property type="entry name" value="apt"/>
    <property type="match status" value="1"/>
</dbReference>
<evidence type="ECO:0000256" key="3">
    <source>
        <dbReference type="ARBA" id="ARBA00004496"/>
    </source>
</evidence>
<comment type="function">
    <text evidence="2">Catalyzes a salvage reaction resulting in the formation of AMP, that is energically less costly than de novo synthesis.</text>
</comment>
<evidence type="ECO:0000256" key="6">
    <source>
        <dbReference type="ARBA" id="ARBA00011893"/>
    </source>
</evidence>
<dbReference type="Pfam" id="PF00156">
    <property type="entry name" value="Pribosyltran"/>
    <property type="match status" value="1"/>
</dbReference>
<gene>
    <name evidence="13" type="ORF">L596_008056</name>
</gene>
<dbReference type="Gene3D" id="3.40.50.2020">
    <property type="match status" value="1"/>
</dbReference>
<evidence type="ECO:0000256" key="11">
    <source>
        <dbReference type="ARBA" id="ARBA00022726"/>
    </source>
</evidence>
<comment type="caution">
    <text evidence="13">The sequence shown here is derived from an EMBL/GenBank/DDBJ whole genome shotgun (WGS) entry which is preliminary data.</text>
</comment>
<evidence type="ECO:0000256" key="7">
    <source>
        <dbReference type="ARBA" id="ARBA00017366"/>
    </source>
</evidence>
<comment type="pathway">
    <text evidence="4">Purine metabolism; AMP biosynthesis via salvage pathway; AMP from adenine: step 1/1.</text>
</comment>
<dbReference type="AlphaFoldDB" id="A0A4U5PBE2"/>
<dbReference type="GO" id="GO:0044209">
    <property type="term" value="P:AMP salvage"/>
    <property type="evidence" value="ECO:0007669"/>
    <property type="project" value="UniProtKB-UniPathway"/>
</dbReference>
<keyword evidence="10" id="KW-0808">Transferase</keyword>
<evidence type="ECO:0000256" key="4">
    <source>
        <dbReference type="ARBA" id="ARBA00004659"/>
    </source>
</evidence>
<reference evidence="13 14" key="2">
    <citation type="journal article" date="2019" name="G3 (Bethesda)">
        <title>Hybrid Assembly of the Genome of the Entomopathogenic Nematode Steinernema carpocapsae Identifies the X-Chromosome.</title>
        <authorList>
            <person name="Serra L."/>
            <person name="Macchietto M."/>
            <person name="Macias-Munoz A."/>
            <person name="McGill C.J."/>
            <person name="Rodriguez I.M."/>
            <person name="Rodriguez B."/>
            <person name="Murad R."/>
            <person name="Mortazavi A."/>
        </authorList>
    </citation>
    <scope>NUCLEOTIDE SEQUENCE [LARGE SCALE GENOMIC DNA]</scope>
    <source>
        <strain evidence="13 14">ALL</strain>
    </source>
</reference>
<dbReference type="NCBIfam" id="NF002636">
    <property type="entry name" value="PRK02304.1-5"/>
    <property type="match status" value="1"/>
</dbReference>
<proteinExistence type="inferred from homology"/>
<organism evidence="13 14">
    <name type="scientific">Steinernema carpocapsae</name>
    <name type="common">Entomopathogenic nematode</name>
    <dbReference type="NCBI Taxonomy" id="34508"/>
    <lineage>
        <taxon>Eukaryota</taxon>
        <taxon>Metazoa</taxon>
        <taxon>Ecdysozoa</taxon>
        <taxon>Nematoda</taxon>
        <taxon>Chromadorea</taxon>
        <taxon>Rhabditida</taxon>
        <taxon>Tylenchina</taxon>
        <taxon>Panagrolaimomorpha</taxon>
        <taxon>Strongyloidoidea</taxon>
        <taxon>Steinernematidae</taxon>
        <taxon>Steinernema</taxon>
    </lineage>
</organism>
<dbReference type="PANTHER" id="PTHR32315">
    <property type="entry name" value="ADENINE PHOSPHORIBOSYLTRANSFERASE"/>
    <property type="match status" value="1"/>
</dbReference>
<dbReference type="EMBL" id="AZBU02000002">
    <property type="protein sequence ID" value="TKR93642.1"/>
    <property type="molecule type" value="Genomic_DNA"/>
</dbReference>
<dbReference type="InterPro" id="IPR000836">
    <property type="entry name" value="PRTase_dom"/>
</dbReference>
<dbReference type="GO" id="GO:0006168">
    <property type="term" value="P:adenine salvage"/>
    <property type="evidence" value="ECO:0007669"/>
    <property type="project" value="InterPro"/>
</dbReference>
<accession>A0A4U5PBE2</accession>
<evidence type="ECO:0000313" key="13">
    <source>
        <dbReference type="EMBL" id="TKR93642.1"/>
    </source>
</evidence>
<evidence type="ECO:0000259" key="12">
    <source>
        <dbReference type="Pfam" id="PF00156"/>
    </source>
</evidence>
<evidence type="ECO:0000313" key="14">
    <source>
        <dbReference type="Proteomes" id="UP000298663"/>
    </source>
</evidence>
<evidence type="ECO:0000256" key="9">
    <source>
        <dbReference type="ARBA" id="ARBA00022676"/>
    </source>
</evidence>
<dbReference type="CDD" id="cd06223">
    <property type="entry name" value="PRTases_typeI"/>
    <property type="match status" value="1"/>
</dbReference>
<keyword evidence="8" id="KW-0963">Cytoplasm</keyword>
<protein>
    <recommendedName>
        <fullName evidence="7">Adenine phosphoribosyltransferase</fullName>
        <ecNumber evidence="6">2.4.2.7</ecNumber>
    </recommendedName>
</protein>
<dbReference type="FunFam" id="3.40.50.2020:FF:000021">
    <property type="entry name" value="Adenine phosphoribosyltransferase"/>
    <property type="match status" value="1"/>
</dbReference>
<dbReference type="Proteomes" id="UP000298663">
    <property type="component" value="Unassembled WGS sequence"/>
</dbReference>
<evidence type="ECO:0000256" key="1">
    <source>
        <dbReference type="ARBA" id="ARBA00000868"/>
    </source>
</evidence>